<organism evidence="1 2">
    <name type="scientific">Leptonema illini</name>
    <dbReference type="NCBI Taxonomy" id="183"/>
    <lineage>
        <taxon>Bacteria</taxon>
        <taxon>Pseudomonadati</taxon>
        <taxon>Spirochaetota</taxon>
        <taxon>Spirochaetia</taxon>
        <taxon>Leptospirales</taxon>
        <taxon>Leptospiraceae</taxon>
        <taxon>Leptonema</taxon>
    </lineage>
</organism>
<proteinExistence type="predicted"/>
<gene>
    <name evidence="1" type="ORF">F9K24_15850</name>
</gene>
<name>A0A833LW23_9LEPT</name>
<sequence length="288" mass="31790">MDKKSLRNRAFSFKSSKKSHLFSFCFSLLTVMSSPCYRQRLKLAFLLLPLLCSCRAASDFSSDQETLGLWLGLAESGGCAEAIFVNTGDYEVRVWGIPSRLCTIETRSGRSYTEYLEIQRTEISLISAAASRYETAACADEVAAVRAYPADPLLLGPEGWGFIRDAGQYTTTRWYSIQNPVYEAQGFLKSDAGLTDHQIITARSASYAEYISIMAGLYVNQEATDTSDTICQTETLQLLKAYTPGWLVADQGDTSRGFYVLGMSFCYYGSDGVNPNARCVTLGPEFNG</sequence>
<protein>
    <submittedName>
        <fullName evidence="1">Uncharacterized protein</fullName>
    </submittedName>
</protein>
<comment type="caution">
    <text evidence="1">The sequence shown here is derived from an EMBL/GenBank/DDBJ whole genome shotgun (WGS) entry which is preliminary data.</text>
</comment>
<evidence type="ECO:0000313" key="2">
    <source>
        <dbReference type="Proteomes" id="UP000460298"/>
    </source>
</evidence>
<evidence type="ECO:0000313" key="1">
    <source>
        <dbReference type="EMBL" id="KAB2930708.1"/>
    </source>
</evidence>
<reference evidence="1 2" key="1">
    <citation type="submission" date="2019-10" db="EMBL/GenBank/DDBJ databases">
        <title>Extracellular Electron Transfer in a Candidatus Methanoperedens spp. Enrichment Culture.</title>
        <authorList>
            <person name="Berger S."/>
            <person name="Rangel Shaw D."/>
            <person name="Berben T."/>
            <person name="In 'T Zandt M."/>
            <person name="Frank J."/>
            <person name="Reimann J."/>
            <person name="Jetten M.S.M."/>
            <person name="Welte C.U."/>
        </authorList>
    </citation>
    <scope>NUCLEOTIDE SEQUENCE [LARGE SCALE GENOMIC DNA]</scope>
    <source>
        <strain evidence="1">SB12</strain>
    </source>
</reference>
<dbReference type="Proteomes" id="UP000460298">
    <property type="component" value="Unassembled WGS sequence"/>
</dbReference>
<accession>A0A833LW23</accession>
<dbReference type="AlphaFoldDB" id="A0A833LW23"/>
<dbReference type="EMBL" id="WBUI01000018">
    <property type="protein sequence ID" value="KAB2930708.1"/>
    <property type="molecule type" value="Genomic_DNA"/>
</dbReference>